<keyword evidence="12" id="KW-0234">DNA repair</keyword>
<reference evidence="20 21" key="1">
    <citation type="submission" date="2024-06" db="EMBL/GenBank/DDBJ databases">
        <title>The draft genome of Grus japonensis, version 3.</title>
        <authorList>
            <person name="Nabeshima K."/>
            <person name="Suzuki S."/>
            <person name="Onuma M."/>
        </authorList>
    </citation>
    <scope>NUCLEOTIDE SEQUENCE [LARGE SCALE GENOMIC DNA]</scope>
    <source>
        <strain evidence="20 21">451A</strain>
    </source>
</reference>
<evidence type="ECO:0000256" key="16">
    <source>
        <dbReference type="PIRSR" id="PIRSR610347-1"/>
    </source>
</evidence>
<name>A0ABC9WZW6_GRUJA</name>
<feature type="active site" description="Proton donor/acceptor" evidence="16">
    <location>
        <position position="547"/>
    </location>
</feature>
<evidence type="ECO:0000256" key="18">
    <source>
        <dbReference type="PIRSR" id="PIRSR610347-3"/>
    </source>
</evidence>
<comment type="function">
    <text evidence="14">DNA repair enzyme that can remove a variety of covalent adducts from DNA through hydrolysis of a 3'-phosphodiester bond, giving rise to DNA with a free 3' phosphate. Catalyzes the hydrolysis of dead-end complexes between DNA and the topoisomerase I active site tyrosine residue. Hydrolyzes 3'-phosphoglycolates on protruding 3' ends on DNA double-strand breaks due to DNA damage by radiation and free radicals. Acts on blunt-ended double-strand DNA breaks and on single-stranded DNA. Has low 3'exonuclease activity and can remove a single nucleoside from the 3'end of DNA and RNA molecules with 3'hydroxyl groups. Has no exonuclease activity towards DNA or RNA with a 3'phosphate.</text>
</comment>
<feature type="compositionally biased region" description="Acidic residues" evidence="19">
    <location>
        <begin position="191"/>
        <end position="202"/>
    </location>
</feature>
<evidence type="ECO:0000256" key="6">
    <source>
        <dbReference type="ARBA" id="ARBA00022553"/>
    </source>
</evidence>
<dbReference type="GO" id="GO:0005737">
    <property type="term" value="C:cytoplasm"/>
    <property type="evidence" value="ECO:0007669"/>
    <property type="project" value="UniProtKB-SubCell"/>
</dbReference>
<dbReference type="EMBL" id="BAAFJT010000005">
    <property type="protein sequence ID" value="GAB0190861.1"/>
    <property type="molecule type" value="Genomic_DNA"/>
</dbReference>
<evidence type="ECO:0000256" key="8">
    <source>
        <dbReference type="ARBA" id="ARBA00022737"/>
    </source>
</evidence>
<proteinExistence type="inferred from homology"/>
<dbReference type="Pfam" id="PF06087">
    <property type="entry name" value="Tyr-DNA_phospho"/>
    <property type="match status" value="1"/>
</dbReference>
<organism evidence="20 21">
    <name type="scientific">Grus japonensis</name>
    <name type="common">Japanese crane</name>
    <name type="synonym">Red-crowned crane</name>
    <dbReference type="NCBI Taxonomy" id="30415"/>
    <lineage>
        <taxon>Eukaryota</taxon>
        <taxon>Metazoa</taxon>
        <taxon>Chordata</taxon>
        <taxon>Craniata</taxon>
        <taxon>Vertebrata</taxon>
        <taxon>Euteleostomi</taxon>
        <taxon>Archelosauria</taxon>
        <taxon>Archosauria</taxon>
        <taxon>Dinosauria</taxon>
        <taxon>Saurischia</taxon>
        <taxon>Theropoda</taxon>
        <taxon>Coelurosauria</taxon>
        <taxon>Aves</taxon>
        <taxon>Neognathae</taxon>
        <taxon>Neoaves</taxon>
        <taxon>Gruiformes</taxon>
        <taxon>Gruidae</taxon>
        <taxon>Grus</taxon>
    </lineage>
</organism>
<feature type="site" description="Interaction with DNA" evidence="18">
    <location>
        <position position="572"/>
    </location>
</feature>
<keyword evidence="21" id="KW-1185">Reference proteome</keyword>
<evidence type="ECO:0000256" key="19">
    <source>
        <dbReference type="SAM" id="MobiDB-lite"/>
    </source>
</evidence>
<feature type="compositionally biased region" description="Basic and acidic residues" evidence="19">
    <location>
        <begin position="127"/>
        <end position="143"/>
    </location>
</feature>
<comment type="subunit">
    <text evidence="4">Monomer.</text>
</comment>
<keyword evidence="5" id="KW-0963">Cytoplasm</keyword>
<evidence type="ECO:0000256" key="12">
    <source>
        <dbReference type="ARBA" id="ARBA00023204"/>
    </source>
</evidence>
<dbReference type="GO" id="GO:0000012">
    <property type="term" value="P:single strand break repair"/>
    <property type="evidence" value="ECO:0007669"/>
    <property type="project" value="UniProtKB-ARBA"/>
</dbReference>
<evidence type="ECO:0000313" key="21">
    <source>
        <dbReference type="Proteomes" id="UP001623348"/>
    </source>
</evidence>
<feature type="compositionally biased region" description="Basic and acidic residues" evidence="19">
    <location>
        <begin position="162"/>
        <end position="190"/>
    </location>
</feature>
<protein>
    <recommendedName>
        <fullName evidence="15">Tyrosyl-DNA phosphodiesterase 1</fullName>
    </recommendedName>
</protein>
<keyword evidence="11" id="KW-0269">Exonuclease</keyword>
<evidence type="ECO:0000256" key="15">
    <source>
        <dbReference type="ARBA" id="ARBA00073062"/>
    </source>
</evidence>
<keyword evidence="7" id="KW-0540">Nuclease</keyword>
<evidence type="ECO:0000256" key="9">
    <source>
        <dbReference type="ARBA" id="ARBA00022763"/>
    </source>
</evidence>
<keyword evidence="9" id="KW-0227">DNA damage</keyword>
<dbReference type="SUPFAM" id="SSF56024">
    <property type="entry name" value="Phospholipase D/nuclease"/>
    <property type="match status" value="2"/>
</dbReference>
<evidence type="ECO:0000256" key="17">
    <source>
        <dbReference type="PIRSR" id="PIRSR610347-2"/>
    </source>
</evidence>
<evidence type="ECO:0000256" key="13">
    <source>
        <dbReference type="ARBA" id="ARBA00023242"/>
    </source>
</evidence>
<dbReference type="GO" id="GO:0005634">
    <property type="term" value="C:nucleus"/>
    <property type="evidence" value="ECO:0007669"/>
    <property type="project" value="UniProtKB-SubCell"/>
</dbReference>
<dbReference type="FunFam" id="3.30.870.10:FF:000020">
    <property type="entry name" value="Tyrosyl-DNA phosphodiesterase 1"/>
    <property type="match status" value="1"/>
</dbReference>
<dbReference type="FunFam" id="3.30.870.10:FF:000012">
    <property type="entry name" value="Tyrosyl-DNA phosphodiesterase 1"/>
    <property type="match status" value="1"/>
</dbReference>
<dbReference type="Gene3D" id="3.30.870.10">
    <property type="entry name" value="Endonuclease Chain A"/>
    <property type="match status" value="2"/>
</dbReference>
<feature type="region of interest" description="Disordered" evidence="19">
    <location>
        <begin position="1"/>
        <end position="26"/>
    </location>
</feature>
<evidence type="ECO:0000256" key="14">
    <source>
        <dbReference type="ARBA" id="ARBA00054472"/>
    </source>
</evidence>
<feature type="active site" description="Nucleophile" evidence="16">
    <location>
        <position position="317"/>
    </location>
</feature>
<evidence type="ECO:0000313" key="20">
    <source>
        <dbReference type="EMBL" id="GAB0190861.1"/>
    </source>
</evidence>
<dbReference type="CDD" id="cd09193">
    <property type="entry name" value="PLDc_mTdp1_1"/>
    <property type="match status" value="1"/>
</dbReference>
<evidence type="ECO:0000256" key="5">
    <source>
        <dbReference type="ARBA" id="ARBA00022490"/>
    </source>
</evidence>
<dbReference type="PANTHER" id="PTHR12415:SF0">
    <property type="entry name" value="TYROSYL-DNA PHOSPHODIESTERASE 1"/>
    <property type="match status" value="1"/>
</dbReference>
<feature type="binding site" evidence="17">
    <location>
        <position position="319"/>
    </location>
    <ligand>
        <name>substrate</name>
    </ligand>
</feature>
<dbReference type="Proteomes" id="UP001623348">
    <property type="component" value="Unassembled WGS sequence"/>
</dbReference>
<keyword evidence="13" id="KW-0539">Nucleus</keyword>
<keyword evidence="6" id="KW-0597">Phosphoprotein</keyword>
<evidence type="ECO:0000256" key="1">
    <source>
        <dbReference type="ARBA" id="ARBA00004123"/>
    </source>
</evidence>
<dbReference type="InterPro" id="IPR010347">
    <property type="entry name" value="Tdp1"/>
</dbReference>
<evidence type="ECO:0000256" key="10">
    <source>
        <dbReference type="ARBA" id="ARBA00022801"/>
    </source>
</evidence>
<feature type="compositionally biased region" description="Polar residues" evidence="19">
    <location>
        <begin position="90"/>
        <end position="106"/>
    </location>
</feature>
<dbReference type="PANTHER" id="PTHR12415">
    <property type="entry name" value="TYROSYL-DNA PHOSPHODIESTERASE 1"/>
    <property type="match status" value="1"/>
</dbReference>
<feature type="binding site" evidence="17">
    <location>
        <position position="549"/>
    </location>
    <ligand>
        <name>substrate</name>
    </ligand>
</feature>
<dbReference type="GO" id="GO:0004527">
    <property type="term" value="F:exonuclease activity"/>
    <property type="evidence" value="ECO:0007669"/>
    <property type="project" value="UniProtKB-KW"/>
</dbReference>
<evidence type="ECO:0000256" key="11">
    <source>
        <dbReference type="ARBA" id="ARBA00022839"/>
    </source>
</evidence>
<dbReference type="AlphaFoldDB" id="A0ABC9WZW6"/>
<keyword evidence="8" id="KW-0677">Repeat</keyword>
<comment type="subcellular location">
    <subcellularLocation>
        <location evidence="2">Cytoplasm</location>
    </subcellularLocation>
    <subcellularLocation>
        <location evidence="1">Nucleus</location>
    </subcellularLocation>
</comment>
<feature type="region of interest" description="Disordered" evidence="19">
    <location>
        <begin position="51"/>
        <end position="209"/>
    </location>
</feature>
<keyword evidence="10" id="KW-0378">Hydrolase</keyword>
<evidence type="ECO:0000256" key="4">
    <source>
        <dbReference type="ARBA" id="ARBA00011245"/>
    </source>
</evidence>
<evidence type="ECO:0000256" key="2">
    <source>
        <dbReference type="ARBA" id="ARBA00004496"/>
    </source>
</evidence>
<gene>
    <name evidence="20" type="ORF">GRJ2_001551400</name>
</gene>
<evidence type="ECO:0000256" key="3">
    <source>
        <dbReference type="ARBA" id="ARBA00010205"/>
    </source>
</evidence>
<feature type="compositionally biased region" description="Basic and acidic residues" evidence="19">
    <location>
        <begin position="51"/>
        <end position="63"/>
    </location>
</feature>
<accession>A0ABC9WZW6</accession>
<dbReference type="CDD" id="cd09195">
    <property type="entry name" value="PLDc_mTdp1_2"/>
    <property type="match status" value="1"/>
</dbReference>
<comment type="caution">
    <text evidence="20">The sequence shown here is derived from an EMBL/GenBank/DDBJ whole genome shotgun (WGS) entry which is preliminary data.</text>
</comment>
<sequence length="664" mass="75135">MPAGSKTDPPLAKAKPTNASVITYLRRKKNRERELLQPERGVRRCKKLCRHQEERRGERRRNMLQEGAHGKWTVSSSDESTEENSDSEKPSTSSLLDATRGRTSGPQYPCSEARKAAQKRKASPLKLNDKKSAEIPPAEKQRPSQEGLGWCLSSSDEEPEDQEKQAHKETLKEEKHDAPKEHPLNLCKDDELSENQNDDETPSEAQDTWDLLNGGNPFRFFLTKVRGIEQSYNSGALHIKDILSPLFGTLISSAQFNYCIDVGWLVRQYPQEFRKKPLLIVHGEKRESKAELLAQARPYENISFCQAKLDIAFGTHHTKMMILLYEEGLRVVIHTSNLIAEDWHQKTQGIWLSPLYPRLPQGTTGSAGESKTNFKSDLISYLMAYNSPTLKEWIDLIQEHDLSETRVYLLGSTPGRYQGSDKEKWGHLRLRKLLKEHASSIPAQESWPVVGQFSSIGSMGADGSKWLRSEFQESLVAAGSTITNLKSDVPIHLVYPTVNNVRQSLEGYPAGGSLPYSIQTAQKQLWLHSYFHKWSAEISGRSHAIPHIKTYIRPSPDFRKIAWFLVTSANLSKAAWGALEKNGTQLMIRSYELGVLFLPSAFGLDKGYFRVRGKTLSESNDSATYFPVPYDLPPEQYGSKDQPWIWNIPYTDAPDTHGNMWVPS</sequence>
<evidence type="ECO:0000256" key="7">
    <source>
        <dbReference type="ARBA" id="ARBA00022722"/>
    </source>
</evidence>
<comment type="similarity">
    <text evidence="3">Belongs to the tyrosyl-DNA phosphodiesterase family.</text>
</comment>